<organism evidence="1">
    <name type="scientific">Dendroctonus ponderosae</name>
    <name type="common">Mountain pine beetle</name>
    <dbReference type="NCBI Taxonomy" id="77166"/>
    <lineage>
        <taxon>Eukaryota</taxon>
        <taxon>Metazoa</taxon>
        <taxon>Ecdysozoa</taxon>
        <taxon>Arthropoda</taxon>
        <taxon>Hexapoda</taxon>
        <taxon>Insecta</taxon>
        <taxon>Pterygota</taxon>
        <taxon>Neoptera</taxon>
        <taxon>Endopterygota</taxon>
        <taxon>Coleoptera</taxon>
        <taxon>Polyphaga</taxon>
        <taxon>Cucujiformia</taxon>
        <taxon>Curculionidae</taxon>
        <taxon>Scolytinae</taxon>
        <taxon>Dendroctonus</taxon>
    </lineage>
</organism>
<name>N6TVR4_DENPD</name>
<sequence>VYRAVHTVNLVLIWSFLDGLKPRLVLESPREVYKVSFCGFDENVLIGGCRNGQVTDQAWKSVENPWSYRGFYEKLPYKPP</sequence>
<dbReference type="EMBL" id="KB741166">
    <property type="protein sequence ID" value="ENN73385.1"/>
    <property type="molecule type" value="Genomic_DNA"/>
</dbReference>
<accession>N6TVR4</accession>
<gene>
    <name evidence="1" type="ORF">YQE_10012</name>
</gene>
<dbReference type="AlphaFoldDB" id="N6TVR4"/>
<evidence type="ECO:0000313" key="1">
    <source>
        <dbReference type="EMBL" id="ENN73385.1"/>
    </source>
</evidence>
<dbReference type="OrthoDB" id="6619788at2759"/>
<protein>
    <submittedName>
        <fullName evidence="1">Uncharacterized protein</fullName>
    </submittedName>
</protein>
<feature type="non-terminal residue" evidence="1">
    <location>
        <position position="1"/>
    </location>
</feature>
<dbReference type="HOGENOM" id="CLU_2596902_0_0_1"/>
<proteinExistence type="predicted"/>
<reference evidence="1" key="1">
    <citation type="journal article" date="2013" name="Genome Biol.">
        <title>Draft genome of the mountain pine beetle, Dendroctonus ponderosae Hopkins, a major forest pest.</title>
        <authorList>
            <person name="Keeling C.I."/>
            <person name="Yuen M.M."/>
            <person name="Liao N.Y."/>
            <person name="Docking T.R."/>
            <person name="Chan S.K."/>
            <person name="Taylor G.A."/>
            <person name="Palmquist D.L."/>
            <person name="Jackman S.D."/>
            <person name="Nguyen A."/>
            <person name="Li M."/>
            <person name="Henderson H."/>
            <person name="Janes J.K."/>
            <person name="Zhao Y."/>
            <person name="Pandoh P."/>
            <person name="Moore R."/>
            <person name="Sperling F.A."/>
            <person name="Huber D.P."/>
            <person name="Birol I."/>
            <person name="Jones S.J."/>
            <person name="Bohlmann J."/>
        </authorList>
    </citation>
    <scope>NUCLEOTIDE SEQUENCE</scope>
</reference>